<evidence type="ECO:0000313" key="3">
    <source>
        <dbReference type="EMBL" id="GIE70696.1"/>
    </source>
</evidence>
<keyword evidence="1" id="KW-0472">Membrane</keyword>
<name>A0ABQ4BJ51_9ACTN</name>
<dbReference type="Gene3D" id="1.20.144.10">
    <property type="entry name" value="Phosphatidic acid phosphatase type 2/haloperoxidase"/>
    <property type="match status" value="1"/>
</dbReference>
<comment type="caution">
    <text evidence="3">The sequence shown here is derived from an EMBL/GenBank/DDBJ whole genome shotgun (WGS) entry which is preliminary data.</text>
</comment>
<evidence type="ECO:0000313" key="4">
    <source>
        <dbReference type="Proteomes" id="UP000624709"/>
    </source>
</evidence>
<evidence type="ECO:0000256" key="1">
    <source>
        <dbReference type="SAM" id="Phobius"/>
    </source>
</evidence>
<reference evidence="3 4" key="1">
    <citation type="submission" date="2021-01" db="EMBL/GenBank/DDBJ databases">
        <title>Whole genome shotgun sequence of Actinoplanes palleronii NBRC 14916.</title>
        <authorList>
            <person name="Komaki H."/>
            <person name="Tamura T."/>
        </authorList>
    </citation>
    <scope>NUCLEOTIDE SEQUENCE [LARGE SCALE GENOMIC DNA]</scope>
    <source>
        <strain evidence="3 4">NBRC 14916</strain>
    </source>
</reference>
<feature type="transmembrane region" description="Helical" evidence="1">
    <location>
        <begin position="91"/>
        <end position="113"/>
    </location>
</feature>
<dbReference type="SUPFAM" id="SSF48317">
    <property type="entry name" value="Acid phosphatase/Vanadium-dependent haloperoxidase"/>
    <property type="match status" value="1"/>
</dbReference>
<keyword evidence="1" id="KW-0812">Transmembrane</keyword>
<dbReference type="Pfam" id="PF01569">
    <property type="entry name" value="PAP2"/>
    <property type="match status" value="1"/>
</dbReference>
<accession>A0ABQ4BJ51</accession>
<dbReference type="Proteomes" id="UP000624709">
    <property type="component" value="Unassembled WGS sequence"/>
</dbReference>
<feature type="transmembrane region" description="Helical" evidence="1">
    <location>
        <begin position="176"/>
        <end position="193"/>
    </location>
</feature>
<gene>
    <name evidence="3" type="ORF">Apa02nite_068040</name>
</gene>
<feature type="transmembrane region" description="Helical" evidence="1">
    <location>
        <begin position="63"/>
        <end position="84"/>
    </location>
</feature>
<keyword evidence="4" id="KW-1185">Reference proteome</keyword>
<dbReference type="InterPro" id="IPR000326">
    <property type="entry name" value="PAP2/HPO"/>
</dbReference>
<dbReference type="EMBL" id="BOMS01000110">
    <property type="protein sequence ID" value="GIE70696.1"/>
    <property type="molecule type" value="Genomic_DNA"/>
</dbReference>
<sequence>MTTTVADRRTLPWWPDLLLLAGLAALTVALVQGHLLTLDQRVADWALTHQPAVPYWTARVLNYLGQGGQVLTPIALILTGLLVYRTRSVRAALPFVAAYVVTYLTIGPMKIYFDRAAPRYDGPFKVEMFNPVASGTDSRSFPSGHMGNALVWYTVLAILAAALLRRTLTRWEWFALRVLPVVILFVTTVYTGFHWFTDSVAGLLLGVVLARLLIRLPWDRIPLPDLRGWERPAFS</sequence>
<dbReference type="SMART" id="SM00014">
    <property type="entry name" value="acidPPc"/>
    <property type="match status" value="1"/>
</dbReference>
<dbReference type="RefSeq" id="WP_203828701.1">
    <property type="nucleotide sequence ID" value="NZ_BAAATY010000018.1"/>
</dbReference>
<proteinExistence type="predicted"/>
<organism evidence="3 4">
    <name type="scientific">Actinoplanes palleronii</name>
    <dbReference type="NCBI Taxonomy" id="113570"/>
    <lineage>
        <taxon>Bacteria</taxon>
        <taxon>Bacillati</taxon>
        <taxon>Actinomycetota</taxon>
        <taxon>Actinomycetes</taxon>
        <taxon>Micromonosporales</taxon>
        <taxon>Micromonosporaceae</taxon>
        <taxon>Actinoplanes</taxon>
    </lineage>
</organism>
<dbReference type="InterPro" id="IPR036938">
    <property type="entry name" value="PAP2/HPO_sf"/>
</dbReference>
<feature type="domain" description="Phosphatidic acid phosphatase type 2/haloperoxidase" evidence="2">
    <location>
        <begin position="93"/>
        <end position="214"/>
    </location>
</feature>
<keyword evidence="1" id="KW-1133">Transmembrane helix</keyword>
<protein>
    <submittedName>
        <fullName evidence="3">Phosphatidic acid phosphatase</fullName>
    </submittedName>
</protein>
<evidence type="ECO:0000259" key="2">
    <source>
        <dbReference type="SMART" id="SM00014"/>
    </source>
</evidence>
<feature type="transmembrane region" description="Helical" evidence="1">
    <location>
        <begin position="146"/>
        <end position="164"/>
    </location>
</feature>